<evidence type="ECO:0000256" key="1">
    <source>
        <dbReference type="SAM" id="Coils"/>
    </source>
</evidence>
<feature type="region of interest" description="Disordered" evidence="2">
    <location>
        <begin position="373"/>
        <end position="416"/>
    </location>
</feature>
<feature type="compositionally biased region" description="Basic and acidic residues" evidence="2">
    <location>
        <begin position="654"/>
        <end position="666"/>
    </location>
</feature>
<feature type="compositionally biased region" description="Acidic residues" evidence="2">
    <location>
        <begin position="373"/>
        <end position="386"/>
    </location>
</feature>
<gene>
    <name evidence="3" type="primary">g5973</name>
    <name evidence="3" type="ORF">VP750_LOCUS5113</name>
</gene>
<feature type="compositionally biased region" description="Low complexity" evidence="2">
    <location>
        <begin position="619"/>
        <end position="634"/>
    </location>
</feature>
<accession>A0ABP1FWJ1</accession>
<feature type="compositionally biased region" description="Polar residues" evidence="2">
    <location>
        <begin position="588"/>
        <end position="599"/>
    </location>
</feature>
<sequence length="1271" mass="135689">MQGATATVSLRQPRTEAHLSQLAVLENFAEHGLYVKFSNEEAEELEREALALALEESTQEVGTDRGQSGLSPVPFSREEADHVAAQLMEGAPPNVPSNGRRARQQTPSLKSARSGSFKGLFGFNRDKSKKNKAAESTARQQQQQYLPQPAPQSQPSRPQPPHPPAKSMHASPTSPKKAAKAASSPRKVAFQAPGQDEGQNGFSMSIYDSALVDARALRAELEGGLKQYRSRNDSLIKQMNMLHARLQRRNPTVQAVEELKQAQIQVETAEVQLDVIEEGIDELCSLESYMQRTHPPEESATLLAHEVVRQLLACLSHVGVRSKVLQSSPLHGNRATRPDQHAERLVNHFRKESRAESPKPLPSLPDIPEEALEADDSQELQDEEDVQVPAAEPQTPPKQSVNKAFPSQSPDRSKHGVGIVEHGVGIVEAHSLPARHTLAPAQESAERPRGTVSIVDVQPLPARHTTPPAASEDGPCVPEQSAQSVGIVEAHPLPARREMPVAPVSGPDKAKDSEDASSALRAHALADISSPAGSMPDGTIKSELGAHAPSAHDQQHSSEASGIEDSSPEASVTGRSGSGSKKFDTEENLSAATSYTSAVHDTPPDAADEPYHDFYGGRAEPAQAAVEASQAAISAHKDKQQEVASEVSALPPGQDRDNEAAQHEQHSPGPLESARQKQNGMAADIDSKGPERHTDQEGAEREQAGREQAEAQQAAQLDQGQSIEAAQPEMPDLSSSDLLGSRALGPLGLALKDSGEMAAQPAAGPELGAAQAPVQQSAPESMQRAGSDAGQKKKKRTGFGSLFKRKGSPVNGIQEVFIPPGPKPEAEPLAEADQSAQPAQQPSTAQPEARHEEDAVDRAAAAQLRLAAQSTSQSKVPERPAPLEPSSSGPVDAAVAKQSSISAKLAGASVPSLDHGAAAAAAVAEAGRASSSVDSSTSNHAEAGSASSQEAAASVETTALRSTGGAAARSSTVRSRVRSAGARQRRSADGSSRTPAAPQELRENDQVDTLFQELDQIIPNNFMSQTFEDSSASLASATPPRTHLTSAQQELAELDAQKHAGLVQSVASDIAGYQAPDMPALVEFVRDTSARLGVIMTDEAAVLSQFPTWPQAKWNALRDAADAYSELSGFSKREKQWLLQRGTCEEEVQRMEAFLDTVMMRTQGLAAREGAHEAEWKQHGIPWDASIHRSVRVNSLHLATLYMSRVLFEVASLERSEDTVQEACLRHLAASVRATHKIYHFAGGFDAELSALFDKVRRLAKYYVRVLAPPQ</sequence>
<comment type="caution">
    <text evidence="3">The sequence shown here is derived from an EMBL/GenBank/DDBJ whole genome shotgun (WGS) entry which is preliminary data.</text>
</comment>
<feature type="region of interest" description="Disordered" evidence="2">
    <location>
        <begin position="913"/>
        <end position="1004"/>
    </location>
</feature>
<protein>
    <submittedName>
        <fullName evidence="3">G5973 protein</fullName>
    </submittedName>
</protein>
<feature type="compositionally biased region" description="Low complexity" evidence="2">
    <location>
        <begin position="917"/>
        <end position="929"/>
    </location>
</feature>
<evidence type="ECO:0000313" key="3">
    <source>
        <dbReference type="EMBL" id="CAL5223454.1"/>
    </source>
</evidence>
<dbReference type="Proteomes" id="UP001497392">
    <property type="component" value="Unassembled WGS sequence"/>
</dbReference>
<feature type="compositionally biased region" description="Basic and acidic residues" evidence="2">
    <location>
        <begin position="848"/>
        <end position="857"/>
    </location>
</feature>
<feature type="compositionally biased region" description="Basic residues" evidence="2">
    <location>
        <begin position="792"/>
        <end position="807"/>
    </location>
</feature>
<feature type="region of interest" description="Disordered" evidence="2">
    <location>
        <begin position="51"/>
        <end position="201"/>
    </location>
</feature>
<keyword evidence="4" id="KW-1185">Reference proteome</keyword>
<feature type="compositionally biased region" description="Low complexity" evidence="2">
    <location>
        <begin position="831"/>
        <end position="847"/>
    </location>
</feature>
<feature type="coiled-coil region" evidence="1">
    <location>
        <begin position="218"/>
        <end position="279"/>
    </location>
</feature>
<evidence type="ECO:0000256" key="2">
    <source>
        <dbReference type="SAM" id="MobiDB-lite"/>
    </source>
</evidence>
<dbReference type="EMBL" id="CAXHTA020000008">
    <property type="protein sequence ID" value="CAL5223454.1"/>
    <property type="molecule type" value="Genomic_DNA"/>
</dbReference>
<reference evidence="3 4" key="1">
    <citation type="submission" date="2024-06" db="EMBL/GenBank/DDBJ databases">
        <authorList>
            <person name="Kraege A."/>
            <person name="Thomma B."/>
        </authorList>
    </citation>
    <scope>NUCLEOTIDE SEQUENCE [LARGE SCALE GENOMIC DNA]</scope>
</reference>
<feature type="region of interest" description="Disordered" evidence="2">
    <location>
        <begin position="461"/>
        <end position="741"/>
    </location>
</feature>
<feature type="compositionally biased region" description="Polar residues" evidence="2">
    <location>
        <begin position="568"/>
        <end position="579"/>
    </location>
</feature>
<feature type="compositionally biased region" description="Polar residues" evidence="2">
    <location>
        <begin position="104"/>
        <end position="114"/>
    </location>
</feature>
<keyword evidence="1" id="KW-0175">Coiled coil</keyword>
<feature type="compositionally biased region" description="Low complexity" evidence="2">
    <location>
        <begin position="858"/>
        <end position="869"/>
    </location>
</feature>
<feature type="region of interest" description="Disordered" evidence="2">
    <location>
        <begin position="755"/>
        <end position="897"/>
    </location>
</feature>
<name>A0ABP1FWJ1_9CHLO</name>
<feature type="compositionally biased region" description="Pro residues" evidence="2">
    <location>
        <begin position="148"/>
        <end position="164"/>
    </location>
</feature>
<feature type="compositionally biased region" description="Polar residues" evidence="2">
    <location>
        <begin position="59"/>
        <end position="70"/>
    </location>
</feature>
<feature type="compositionally biased region" description="Polar residues" evidence="2">
    <location>
        <begin position="930"/>
        <end position="940"/>
    </location>
</feature>
<feature type="compositionally biased region" description="Basic and acidic residues" evidence="2">
    <location>
        <begin position="685"/>
        <end position="709"/>
    </location>
</feature>
<evidence type="ECO:0000313" key="4">
    <source>
        <dbReference type="Proteomes" id="UP001497392"/>
    </source>
</evidence>
<proteinExistence type="predicted"/>
<feature type="compositionally biased region" description="Polar residues" evidence="2">
    <location>
        <begin position="397"/>
        <end position="410"/>
    </location>
</feature>
<organism evidence="3 4">
    <name type="scientific">Coccomyxa viridis</name>
    <dbReference type="NCBI Taxonomy" id="1274662"/>
    <lineage>
        <taxon>Eukaryota</taxon>
        <taxon>Viridiplantae</taxon>
        <taxon>Chlorophyta</taxon>
        <taxon>core chlorophytes</taxon>
        <taxon>Trebouxiophyceae</taxon>
        <taxon>Trebouxiophyceae incertae sedis</taxon>
        <taxon>Coccomyxaceae</taxon>
        <taxon>Coccomyxa</taxon>
    </lineage>
</organism>
<feature type="compositionally biased region" description="Low complexity" evidence="2">
    <location>
        <begin position="941"/>
        <end position="982"/>
    </location>
</feature>
<feature type="compositionally biased region" description="Low complexity" evidence="2">
    <location>
        <begin position="170"/>
        <end position="185"/>
    </location>
</feature>